<organism evidence="5 6">
    <name type="scientific">Actinopolymorpha pittospori</name>
    <dbReference type="NCBI Taxonomy" id="648752"/>
    <lineage>
        <taxon>Bacteria</taxon>
        <taxon>Bacillati</taxon>
        <taxon>Actinomycetota</taxon>
        <taxon>Actinomycetes</taxon>
        <taxon>Propionibacteriales</taxon>
        <taxon>Actinopolymorphaceae</taxon>
        <taxon>Actinopolymorpha</taxon>
    </lineage>
</organism>
<evidence type="ECO:0000313" key="5">
    <source>
        <dbReference type="EMBL" id="MBE1607019.1"/>
    </source>
</evidence>
<sequence length="269" mass="28639">MPSHDMAVLEGALSVQAVLDCRTRDIVRIDVARNAQDPRIGRVVETARRHGVRVHVADRAALDLRATGRTHGGVLALVGPRRFTPLDQLGRGATTPFVALLDGVEDPYNLGQAVRSLYAAGAHGLLLRRPRRAGADMVIARASAGASERMPTTLVEGAGELEAAVRELRDRGLRVVCAHRSDADVVYEADLSGPLVLAMGGERRGLTRRLALSADVRVTVPYGRWFRPALDITSATAVVAFEIARQRRAAAPARGGSAGASPDGEAIRT</sequence>
<dbReference type="GO" id="GO:0006396">
    <property type="term" value="P:RNA processing"/>
    <property type="evidence" value="ECO:0007669"/>
    <property type="project" value="InterPro"/>
</dbReference>
<evidence type="ECO:0000256" key="1">
    <source>
        <dbReference type="ARBA" id="ARBA00007228"/>
    </source>
</evidence>
<dbReference type="RefSeq" id="WP_192751029.1">
    <property type="nucleotide sequence ID" value="NZ_BAABJL010000151.1"/>
</dbReference>
<dbReference type="InterPro" id="IPR029026">
    <property type="entry name" value="tRNA_m1G_MTases_N"/>
</dbReference>
<evidence type="ECO:0000256" key="3">
    <source>
        <dbReference type="ARBA" id="ARBA00022679"/>
    </source>
</evidence>
<dbReference type="GO" id="GO:0003723">
    <property type="term" value="F:RNA binding"/>
    <property type="evidence" value="ECO:0007669"/>
    <property type="project" value="InterPro"/>
</dbReference>
<dbReference type="InterPro" id="IPR004441">
    <property type="entry name" value="rRNA_MeTrfase_TrmH"/>
</dbReference>
<dbReference type="EMBL" id="JADBEM010000001">
    <property type="protein sequence ID" value="MBE1607019.1"/>
    <property type="molecule type" value="Genomic_DNA"/>
</dbReference>
<dbReference type="InterPro" id="IPR001537">
    <property type="entry name" value="SpoU_MeTrfase"/>
</dbReference>
<evidence type="ECO:0000259" key="4">
    <source>
        <dbReference type="SMART" id="SM00967"/>
    </source>
</evidence>
<comment type="similarity">
    <text evidence="1">Belongs to the class IV-like SAM-binding methyltransferase superfamily. RNA methyltransferase TrmH family.</text>
</comment>
<feature type="domain" description="RNA 2-O ribose methyltransferase substrate binding" evidence="4">
    <location>
        <begin position="8"/>
        <end position="84"/>
    </location>
</feature>
<dbReference type="GO" id="GO:0008173">
    <property type="term" value="F:RNA methyltransferase activity"/>
    <property type="evidence" value="ECO:0007669"/>
    <property type="project" value="InterPro"/>
</dbReference>
<evidence type="ECO:0000256" key="2">
    <source>
        <dbReference type="ARBA" id="ARBA00022603"/>
    </source>
</evidence>
<accession>A0A927MVJ0</accession>
<dbReference type="Pfam" id="PF00588">
    <property type="entry name" value="SpoU_methylase"/>
    <property type="match status" value="1"/>
</dbReference>
<dbReference type="EC" id="2.1.1.185" evidence="5"/>
<dbReference type="CDD" id="cd18103">
    <property type="entry name" value="SpoU-like_RlmB"/>
    <property type="match status" value="1"/>
</dbReference>
<gene>
    <name evidence="5" type="ORF">HEB94_003867</name>
</gene>
<dbReference type="AlphaFoldDB" id="A0A927MVJ0"/>
<protein>
    <submittedName>
        <fullName evidence="5">23S rRNA (Guanosine2251-2'-O)-methyltransferase</fullName>
        <ecNumber evidence="5">2.1.1.185</ecNumber>
    </submittedName>
</protein>
<dbReference type="SUPFAM" id="SSF55315">
    <property type="entry name" value="L30e-like"/>
    <property type="match status" value="1"/>
</dbReference>
<dbReference type="PANTHER" id="PTHR46429:SF1">
    <property type="entry name" value="23S RRNA (GUANOSINE-2'-O-)-METHYLTRANSFERASE RLMB"/>
    <property type="match status" value="1"/>
</dbReference>
<dbReference type="InterPro" id="IPR029028">
    <property type="entry name" value="Alpha/beta_knot_MTases"/>
</dbReference>
<dbReference type="InterPro" id="IPR029064">
    <property type="entry name" value="Ribosomal_eL30-like_sf"/>
</dbReference>
<dbReference type="Pfam" id="PF08032">
    <property type="entry name" value="SpoU_sub_bind"/>
    <property type="match status" value="1"/>
</dbReference>
<dbReference type="SMART" id="SM00967">
    <property type="entry name" value="SpoU_sub_bind"/>
    <property type="match status" value="1"/>
</dbReference>
<comment type="caution">
    <text evidence="5">The sequence shown here is derived from an EMBL/GenBank/DDBJ whole genome shotgun (WGS) entry which is preliminary data.</text>
</comment>
<dbReference type="Gene3D" id="3.40.1280.10">
    <property type="match status" value="1"/>
</dbReference>
<dbReference type="GO" id="GO:0005829">
    <property type="term" value="C:cytosol"/>
    <property type="evidence" value="ECO:0007669"/>
    <property type="project" value="TreeGrafter"/>
</dbReference>
<proteinExistence type="inferred from homology"/>
<dbReference type="InterPro" id="IPR013123">
    <property type="entry name" value="SpoU_subst-bd"/>
</dbReference>
<dbReference type="GO" id="GO:0032259">
    <property type="term" value="P:methylation"/>
    <property type="evidence" value="ECO:0007669"/>
    <property type="project" value="UniProtKB-KW"/>
</dbReference>
<keyword evidence="6" id="KW-1185">Reference proteome</keyword>
<keyword evidence="3 5" id="KW-0808">Transferase</keyword>
<dbReference type="PANTHER" id="PTHR46429">
    <property type="entry name" value="23S RRNA (GUANOSINE-2'-O-)-METHYLTRANSFERASE RLMB"/>
    <property type="match status" value="1"/>
</dbReference>
<evidence type="ECO:0000313" key="6">
    <source>
        <dbReference type="Proteomes" id="UP000638648"/>
    </source>
</evidence>
<keyword evidence="2 5" id="KW-0489">Methyltransferase</keyword>
<reference evidence="5" key="1">
    <citation type="submission" date="2020-10" db="EMBL/GenBank/DDBJ databases">
        <title>Sequencing the genomes of 1000 actinobacteria strains.</title>
        <authorList>
            <person name="Klenk H.-P."/>
        </authorList>
    </citation>
    <scope>NUCLEOTIDE SEQUENCE</scope>
    <source>
        <strain evidence="5">DSM 45354</strain>
    </source>
</reference>
<dbReference type="Proteomes" id="UP000638648">
    <property type="component" value="Unassembled WGS sequence"/>
</dbReference>
<dbReference type="Gene3D" id="3.30.1330.30">
    <property type="match status" value="1"/>
</dbReference>
<dbReference type="SUPFAM" id="SSF75217">
    <property type="entry name" value="alpha/beta knot"/>
    <property type="match status" value="1"/>
</dbReference>
<name>A0A927MVJ0_9ACTN</name>